<dbReference type="EMBL" id="JBHSBC010000037">
    <property type="protein sequence ID" value="MFC3984661.1"/>
    <property type="molecule type" value="Genomic_DNA"/>
</dbReference>
<sequence>MHRVVVDPEVPAEVASLMRRNGRLLSRFRSGWNPEPDGAARVPAVIVATFGATMLAGLGGTLLVGVPLAFSITAAVICLTVLGVIYLATKPAPADSVERVLYRHARHYRGGYLILEDFDYGARELLGRAQRAIDHILRSRVNVMGMLDSVRNAVMLPAEEWQIARLLTKLSELRARHRHMARGGRTPEVAAAMAPMERALAASEAAVVARVEALERYAAHVTQADHALVSQGQIEVLRAQLPEYEQLVAETGAARFLAPEIGNLSEDAEQLRRALRDSLRSAHEAFRYLDGPLSR</sequence>
<evidence type="ECO:0000313" key="3">
    <source>
        <dbReference type="Proteomes" id="UP001595698"/>
    </source>
</evidence>
<gene>
    <name evidence="2" type="ORF">ACFOYY_31300</name>
</gene>
<evidence type="ECO:0000313" key="2">
    <source>
        <dbReference type="EMBL" id="MFC3984661.1"/>
    </source>
</evidence>
<reference evidence="3" key="1">
    <citation type="journal article" date="2019" name="Int. J. Syst. Evol. Microbiol.">
        <title>The Global Catalogue of Microorganisms (GCM) 10K type strain sequencing project: providing services to taxonomists for standard genome sequencing and annotation.</title>
        <authorList>
            <consortium name="The Broad Institute Genomics Platform"/>
            <consortium name="The Broad Institute Genome Sequencing Center for Infectious Disease"/>
            <person name="Wu L."/>
            <person name="Ma J."/>
        </authorList>
    </citation>
    <scope>NUCLEOTIDE SEQUENCE [LARGE SCALE GENOMIC DNA]</scope>
    <source>
        <strain evidence="3">TBRC 7912</strain>
    </source>
</reference>
<keyword evidence="1" id="KW-0472">Membrane</keyword>
<evidence type="ECO:0008006" key="4">
    <source>
        <dbReference type="Google" id="ProtNLM"/>
    </source>
</evidence>
<dbReference type="Proteomes" id="UP001595698">
    <property type="component" value="Unassembled WGS sequence"/>
</dbReference>
<proteinExistence type="predicted"/>
<keyword evidence="3" id="KW-1185">Reference proteome</keyword>
<keyword evidence="1" id="KW-1133">Transmembrane helix</keyword>
<protein>
    <recommendedName>
        <fullName evidence="4">5-bromo-4-chloroindolyl phosphate hydrolysis protein</fullName>
    </recommendedName>
</protein>
<dbReference type="RefSeq" id="WP_352011604.1">
    <property type="nucleotide sequence ID" value="NZ_JBHSBC010000037.1"/>
</dbReference>
<evidence type="ECO:0000256" key="1">
    <source>
        <dbReference type="SAM" id="Phobius"/>
    </source>
</evidence>
<keyword evidence="1" id="KW-0812">Transmembrane</keyword>
<accession>A0ABV8F7U2</accession>
<name>A0ABV8F7U2_9ACTN</name>
<comment type="caution">
    <text evidence="2">The sequence shown here is derived from an EMBL/GenBank/DDBJ whole genome shotgun (WGS) entry which is preliminary data.</text>
</comment>
<organism evidence="2 3">
    <name type="scientific">Streptosporangium jomthongense</name>
    <dbReference type="NCBI Taxonomy" id="1193683"/>
    <lineage>
        <taxon>Bacteria</taxon>
        <taxon>Bacillati</taxon>
        <taxon>Actinomycetota</taxon>
        <taxon>Actinomycetes</taxon>
        <taxon>Streptosporangiales</taxon>
        <taxon>Streptosporangiaceae</taxon>
        <taxon>Streptosporangium</taxon>
    </lineage>
</organism>
<feature type="transmembrane region" description="Helical" evidence="1">
    <location>
        <begin position="68"/>
        <end position="89"/>
    </location>
</feature>
<feature type="transmembrane region" description="Helical" evidence="1">
    <location>
        <begin position="42"/>
        <end position="62"/>
    </location>
</feature>